<dbReference type="InterPro" id="IPR003593">
    <property type="entry name" value="AAA+_ATPase"/>
</dbReference>
<dbReference type="SUPFAM" id="SSF52540">
    <property type="entry name" value="P-loop containing nucleoside triphosphate hydrolases"/>
    <property type="match status" value="1"/>
</dbReference>
<dbReference type="CDD" id="cd03230">
    <property type="entry name" value="ABC_DR_subfamily_A"/>
    <property type="match status" value="1"/>
</dbReference>
<evidence type="ECO:0000313" key="1">
    <source>
        <dbReference type="EMBL" id="ARF68115.1"/>
    </source>
</evidence>
<dbReference type="InterPro" id="IPR003439">
    <property type="entry name" value="ABC_transporter-like_ATP-bd"/>
</dbReference>
<proteinExistence type="predicted"/>
<dbReference type="EMBL" id="CP020557">
    <property type="protein sequence ID" value="ARF68115.1"/>
    <property type="molecule type" value="Genomic_DNA"/>
</dbReference>
<dbReference type="PROSITE" id="PS00211">
    <property type="entry name" value="ABC_TRANSPORTER_1"/>
    <property type="match status" value="1"/>
</dbReference>
<dbReference type="Pfam" id="PF00005">
    <property type="entry name" value="ABC_tran"/>
    <property type="match status" value="1"/>
</dbReference>
<organism evidence="1 2">
    <name type="scientific">Paenibacillus larvae subsp. pulvifaciens</name>
    <dbReference type="NCBI Taxonomy" id="1477"/>
    <lineage>
        <taxon>Bacteria</taxon>
        <taxon>Bacillati</taxon>
        <taxon>Bacillota</taxon>
        <taxon>Bacilli</taxon>
        <taxon>Bacillales</taxon>
        <taxon>Paenibacillaceae</taxon>
        <taxon>Paenibacillus</taxon>
    </lineage>
</organism>
<dbReference type="Gene3D" id="3.40.50.300">
    <property type="entry name" value="P-loop containing nucleotide triphosphate hydrolases"/>
    <property type="match status" value="1"/>
</dbReference>
<keyword evidence="1" id="KW-0547">Nucleotide-binding</keyword>
<sequence>MLTVNNLEKRYSNGDGVHNISFSVEAGEIVGLLGANGAGKTTTLRCITGLYLPDTGDIRIRGAYPGSVEAQKATAFIPDTPYLYPTLTVAEHLQFKAKAFGTAKEHLEDKVYHVLEEVGLEKFSDRLSGNLSKGQKQRVMLAAAILQEADLIIFDEPTVGLDIPSKQWLAHWIKKNAMDKRSILISSHSLDFVIETTYRVILIEQGELKSSKPVPKGQAELQAWYNGIIEELGGVLDSHE</sequence>
<dbReference type="InterPro" id="IPR027417">
    <property type="entry name" value="P-loop_NTPase"/>
</dbReference>
<dbReference type="PANTHER" id="PTHR42939">
    <property type="entry name" value="ABC TRANSPORTER ATP-BINDING PROTEIN ALBC-RELATED"/>
    <property type="match status" value="1"/>
</dbReference>
<reference evidence="1 2" key="1">
    <citation type="submission" date="2017-03" db="EMBL/GenBank/DDBJ databases">
        <title>Paenibacillus larvae genome sequencing.</title>
        <authorList>
            <person name="Dingman D.W."/>
        </authorList>
    </citation>
    <scope>NUCLEOTIDE SEQUENCE [LARGE SCALE GENOMIC DNA]</scope>
    <source>
        <strain evidence="1 2">SAG 10367</strain>
    </source>
</reference>
<evidence type="ECO:0000313" key="2">
    <source>
        <dbReference type="Proteomes" id="UP000192727"/>
    </source>
</evidence>
<dbReference type="GO" id="GO:0005524">
    <property type="term" value="F:ATP binding"/>
    <property type="evidence" value="ECO:0007669"/>
    <property type="project" value="UniProtKB-KW"/>
</dbReference>
<dbReference type="PANTHER" id="PTHR42939:SF1">
    <property type="entry name" value="ABC TRANSPORTER ATP-BINDING PROTEIN ALBC-RELATED"/>
    <property type="match status" value="1"/>
</dbReference>
<dbReference type="GO" id="GO:0016887">
    <property type="term" value="F:ATP hydrolysis activity"/>
    <property type="evidence" value="ECO:0007669"/>
    <property type="project" value="InterPro"/>
</dbReference>
<gene>
    <name evidence="1" type="ORF">B7C51_10145</name>
</gene>
<dbReference type="PROSITE" id="PS50893">
    <property type="entry name" value="ABC_TRANSPORTER_2"/>
    <property type="match status" value="1"/>
</dbReference>
<name>A0A1U9YMQ4_9BACL</name>
<dbReference type="InterPro" id="IPR017871">
    <property type="entry name" value="ABC_transporter-like_CS"/>
</dbReference>
<dbReference type="AlphaFoldDB" id="A0A1U9YMQ4"/>
<dbReference type="GeneID" id="64220700"/>
<dbReference type="SMART" id="SM00382">
    <property type="entry name" value="AAA"/>
    <property type="match status" value="1"/>
</dbReference>
<dbReference type="InterPro" id="IPR051782">
    <property type="entry name" value="ABC_Transporter_VariousFunc"/>
</dbReference>
<keyword evidence="1" id="KW-0067">ATP-binding</keyword>
<protein>
    <submittedName>
        <fullName evidence="1">Multidrug ABC transporter ATP-binding protein</fullName>
    </submittedName>
</protein>
<dbReference type="Proteomes" id="UP000192727">
    <property type="component" value="Chromosome"/>
</dbReference>
<dbReference type="RefSeq" id="WP_077996222.1">
    <property type="nucleotide sequence ID" value="NZ_CP019794.1"/>
</dbReference>
<accession>A0A1U9YMQ4</accession>